<dbReference type="Pfam" id="PF13519">
    <property type="entry name" value="VWA_2"/>
    <property type="match status" value="1"/>
</dbReference>
<dbReference type="InParanoid" id="A0A6L2PWD7"/>
<keyword evidence="4" id="KW-0107">Calcium channel</keyword>
<dbReference type="SMART" id="SM00327">
    <property type="entry name" value="VWA"/>
    <property type="match status" value="1"/>
</dbReference>
<evidence type="ECO:0000256" key="11">
    <source>
        <dbReference type="ARBA" id="ARBA00023065"/>
    </source>
</evidence>
<dbReference type="PANTHER" id="PTHR10166:SF63">
    <property type="entry name" value="STRAIGHTJACKET, ISOFORM C"/>
    <property type="match status" value="1"/>
</dbReference>
<dbReference type="SUPFAM" id="SSF53300">
    <property type="entry name" value="vWA-like"/>
    <property type="match status" value="1"/>
</dbReference>
<keyword evidence="12" id="KW-0472">Membrane</keyword>
<keyword evidence="11" id="KW-0406">Ion transport</keyword>
<proteinExistence type="predicted"/>
<dbReference type="GO" id="GO:0046872">
    <property type="term" value="F:metal ion binding"/>
    <property type="evidence" value="ECO:0007669"/>
    <property type="project" value="UniProtKB-KW"/>
</dbReference>
<reference evidence="19" key="1">
    <citation type="submission" date="2020-01" db="EMBL/GenBank/DDBJ databases">
        <title>Draft genome sequence of the Termite Coptotermes fromosanus.</title>
        <authorList>
            <person name="Itakura S."/>
            <person name="Yosikawa Y."/>
            <person name="Umezawa K."/>
        </authorList>
    </citation>
    <scope>NUCLEOTIDE SEQUENCE [LARGE SCALE GENOMIC DNA]</scope>
</reference>
<dbReference type="InterPro" id="IPR051173">
    <property type="entry name" value="Ca_channel_alpha-2/delta"/>
</dbReference>
<accession>A0A6L2PWD7</accession>
<evidence type="ECO:0000256" key="8">
    <source>
        <dbReference type="ARBA" id="ARBA00022837"/>
    </source>
</evidence>
<dbReference type="Pfam" id="PF08473">
    <property type="entry name" value="VGCC_alpha2"/>
    <property type="match status" value="1"/>
</dbReference>
<dbReference type="AlphaFoldDB" id="A0A6L2PWD7"/>
<dbReference type="InterPro" id="IPR013680">
    <property type="entry name" value="VDCC_a2/dsu"/>
</dbReference>
<dbReference type="GO" id="GO:0005245">
    <property type="term" value="F:voltage-gated calcium channel activity"/>
    <property type="evidence" value="ECO:0007669"/>
    <property type="project" value="TreeGrafter"/>
</dbReference>
<evidence type="ECO:0000313" key="18">
    <source>
        <dbReference type="EMBL" id="GFG34047.1"/>
    </source>
</evidence>
<evidence type="ECO:0000256" key="2">
    <source>
        <dbReference type="ARBA" id="ARBA00022448"/>
    </source>
</evidence>
<feature type="domain" description="VWFA" evidence="17">
    <location>
        <begin position="273"/>
        <end position="441"/>
    </location>
</feature>
<keyword evidence="2" id="KW-0813">Transport</keyword>
<keyword evidence="14" id="KW-0325">Glycoprotein</keyword>
<dbReference type="GO" id="GO:0005891">
    <property type="term" value="C:voltage-gated calcium channel complex"/>
    <property type="evidence" value="ECO:0007669"/>
    <property type="project" value="TreeGrafter"/>
</dbReference>
<dbReference type="Pfam" id="PF08399">
    <property type="entry name" value="VWA_N"/>
    <property type="match status" value="1"/>
</dbReference>
<evidence type="ECO:0000256" key="16">
    <source>
        <dbReference type="SAM" id="MobiDB-lite"/>
    </source>
</evidence>
<evidence type="ECO:0000259" key="17">
    <source>
        <dbReference type="PROSITE" id="PS50234"/>
    </source>
</evidence>
<evidence type="ECO:0000256" key="14">
    <source>
        <dbReference type="ARBA" id="ARBA00023180"/>
    </source>
</evidence>
<keyword evidence="13" id="KW-1015">Disulfide bond</keyword>
<feature type="compositionally biased region" description="Basic and acidic residues" evidence="16">
    <location>
        <begin position="148"/>
        <end position="170"/>
    </location>
</feature>
<evidence type="ECO:0000256" key="13">
    <source>
        <dbReference type="ARBA" id="ARBA00023157"/>
    </source>
</evidence>
<evidence type="ECO:0000256" key="4">
    <source>
        <dbReference type="ARBA" id="ARBA00022673"/>
    </source>
</evidence>
<dbReference type="InterPro" id="IPR013608">
    <property type="entry name" value="VWA_N"/>
</dbReference>
<dbReference type="PROSITE" id="PS51257">
    <property type="entry name" value="PROKAR_LIPOPROTEIN"/>
    <property type="match status" value="1"/>
</dbReference>
<organism evidence="18 19">
    <name type="scientific">Coptotermes formosanus</name>
    <name type="common">Formosan subterranean termite</name>
    <dbReference type="NCBI Taxonomy" id="36987"/>
    <lineage>
        <taxon>Eukaryota</taxon>
        <taxon>Metazoa</taxon>
        <taxon>Ecdysozoa</taxon>
        <taxon>Arthropoda</taxon>
        <taxon>Hexapoda</taxon>
        <taxon>Insecta</taxon>
        <taxon>Pterygota</taxon>
        <taxon>Neoptera</taxon>
        <taxon>Polyneoptera</taxon>
        <taxon>Dictyoptera</taxon>
        <taxon>Blattodea</taxon>
        <taxon>Blattoidea</taxon>
        <taxon>Termitoidae</taxon>
        <taxon>Rhinotermitidae</taxon>
        <taxon>Coptotermes</taxon>
    </lineage>
</organism>
<keyword evidence="5" id="KW-0812">Transmembrane</keyword>
<keyword evidence="19" id="KW-1185">Reference proteome</keyword>
<evidence type="ECO:0000256" key="10">
    <source>
        <dbReference type="ARBA" id="ARBA00022989"/>
    </source>
</evidence>
<dbReference type="EMBL" id="BLKM01000462">
    <property type="protein sequence ID" value="GFG34047.1"/>
    <property type="molecule type" value="Genomic_DNA"/>
</dbReference>
<dbReference type="OrthoDB" id="10054666at2759"/>
<evidence type="ECO:0000256" key="12">
    <source>
        <dbReference type="ARBA" id="ARBA00023136"/>
    </source>
</evidence>
<dbReference type="InterPro" id="IPR002035">
    <property type="entry name" value="VWF_A"/>
</dbReference>
<evidence type="ECO:0000313" key="19">
    <source>
        <dbReference type="Proteomes" id="UP000502823"/>
    </source>
</evidence>
<dbReference type="InterPro" id="IPR036465">
    <property type="entry name" value="vWFA_dom_sf"/>
</dbReference>
<evidence type="ECO:0000256" key="9">
    <source>
        <dbReference type="ARBA" id="ARBA00022882"/>
    </source>
</evidence>
<keyword evidence="7" id="KW-0732">Signal</keyword>
<evidence type="ECO:0000256" key="7">
    <source>
        <dbReference type="ARBA" id="ARBA00022729"/>
    </source>
</evidence>
<keyword evidence="10" id="KW-1133">Transmembrane helix</keyword>
<keyword evidence="6" id="KW-0479">Metal-binding</keyword>
<gene>
    <name evidence="18" type="ORF">Cfor_04900</name>
</gene>
<keyword evidence="8" id="KW-0106">Calcium</keyword>
<dbReference type="CDD" id="cd01463">
    <property type="entry name" value="vWA_VGCC_like"/>
    <property type="match status" value="1"/>
</dbReference>
<dbReference type="Proteomes" id="UP000502823">
    <property type="component" value="Unassembled WGS sequence"/>
</dbReference>
<evidence type="ECO:0000256" key="1">
    <source>
        <dbReference type="ARBA" id="ARBA00004479"/>
    </source>
</evidence>
<keyword evidence="15" id="KW-0407">Ion channel</keyword>
<feature type="region of interest" description="Disordered" evidence="16">
    <location>
        <begin position="142"/>
        <end position="170"/>
    </location>
</feature>
<sequence length="917" mass="105618">MFIRSLSKSVQILTANNITSVSSCVRGIEYGTSRTPIVTYRVGAVVICVTWVHNWAGKLGGELWHLGEYVTTREEIQKNYKSALVNWKDGNTLAREIAQDIKNMTDLKISAVKRIMDSAEATAVSQQDEVVMEYKYYNTKTLRPPADPLEKEQKEEERKEEERKEDDRKELILTPNKHFYNIPVNTSYSAVHVPTNVYDQAPDILKAIKWSENLNEIFIRNYQDDPSLSWQYFGSSSGFMRQYPAMQWRNDSVDLYDCRTRSWYIEAAASPKDVLILVDNSGSMTGMRKEIARHVVSNILDTLGNNDFVNVFNFSEEIDEVVPCFKDMLVQANLANVREFKQGMKDLHTDKIANFSAVLIKAFELLQHYRETKQGACCNQAIMLITDGVPYNYKEIFERYNWQALPDMPVRVFTYLIGREVTDVREVKWMACANRGDRELFLSLIFDGQATEGFPNRNSSSNQDPKKEFQQRFGVTVAFVATRSGLTRWQEFPGEETGGQVRFGDIHNRAIDEIWYKRAVEQHYVDEESFVYSVPFDAGHDYWNDTLVTASHAIFTHKAQPENKVHRSPVAVVGFQFRHMSLHALFKNITSSCDNCRVTCASDDLECYVLDSNGYIVVSESLKDTGKFFGEVQGSIMEMMVQEELYKRIHIFDYQAVCFREDGLKNKAPFFVTPLNYLKWMLEWFIGNAMWLLLESNLKFLWHVSWAFASDDDYSEGFDMPATTTYVEDSEGQNMKPTEPPYEKLQINRTRPEPCDKEVDLYQLQAHNERAFARKGGEECARPFVVQKISFSNMVLVAVDAICLSPEMKKLSVTPTEVRYNNTLACFKVHSNDLPRKRPPSCIKQDSKSFDKMGSTYDHCLYTHLRPTVIAKAWIRQQTVDTVRWSINTHVAWFLTCSVWDVVEEPLSAVNGLVEFT</sequence>
<evidence type="ECO:0000256" key="5">
    <source>
        <dbReference type="ARBA" id="ARBA00022692"/>
    </source>
</evidence>
<evidence type="ECO:0000256" key="3">
    <source>
        <dbReference type="ARBA" id="ARBA00022568"/>
    </source>
</evidence>
<name>A0A6L2PWD7_COPFO</name>
<dbReference type="Gene3D" id="3.40.50.410">
    <property type="entry name" value="von Willebrand factor, type A domain"/>
    <property type="match status" value="1"/>
</dbReference>
<dbReference type="PROSITE" id="PS50234">
    <property type="entry name" value="VWFA"/>
    <property type="match status" value="1"/>
</dbReference>
<keyword evidence="9" id="KW-0851">Voltage-gated channel</keyword>
<keyword evidence="3" id="KW-0109">Calcium transport</keyword>
<dbReference type="FunFam" id="3.40.50.410:FF:000007">
    <property type="entry name" value="Calcium voltage-gated channel auxiliary subunit alpha2delta 3"/>
    <property type="match status" value="1"/>
</dbReference>
<evidence type="ECO:0000256" key="15">
    <source>
        <dbReference type="ARBA" id="ARBA00023303"/>
    </source>
</evidence>
<comment type="subcellular location">
    <subcellularLocation>
        <location evidence="1">Membrane</location>
        <topology evidence="1">Single-pass type I membrane protein</topology>
    </subcellularLocation>
</comment>
<evidence type="ECO:0000256" key="6">
    <source>
        <dbReference type="ARBA" id="ARBA00022723"/>
    </source>
</evidence>
<protein>
    <recommendedName>
        <fullName evidence="17">VWFA domain-containing protein</fullName>
    </recommendedName>
</protein>
<comment type="caution">
    <text evidence="18">The sequence shown here is derived from an EMBL/GenBank/DDBJ whole genome shotgun (WGS) entry which is preliminary data.</text>
</comment>
<dbReference type="PANTHER" id="PTHR10166">
    <property type="entry name" value="VOLTAGE-DEPENDENT CALCIUM CHANNEL SUBUNIT ALPHA-2/DELTA-RELATED"/>
    <property type="match status" value="1"/>
</dbReference>